<evidence type="ECO:0000259" key="5">
    <source>
        <dbReference type="PROSITE" id="PS50931"/>
    </source>
</evidence>
<organism evidence="6 7">
    <name type="scientific">Erythrobacter ani</name>
    <dbReference type="NCBI Taxonomy" id="2827235"/>
    <lineage>
        <taxon>Bacteria</taxon>
        <taxon>Pseudomonadati</taxon>
        <taxon>Pseudomonadota</taxon>
        <taxon>Alphaproteobacteria</taxon>
        <taxon>Sphingomonadales</taxon>
        <taxon>Erythrobacteraceae</taxon>
        <taxon>Erythrobacter/Porphyrobacter group</taxon>
        <taxon>Erythrobacter</taxon>
    </lineage>
</organism>
<dbReference type="Pfam" id="PF03466">
    <property type="entry name" value="LysR_substrate"/>
    <property type="match status" value="1"/>
</dbReference>
<comment type="caution">
    <text evidence="6">The sequence shown here is derived from an EMBL/GenBank/DDBJ whole genome shotgun (WGS) entry which is preliminary data.</text>
</comment>
<keyword evidence="7" id="KW-1185">Reference proteome</keyword>
<keyword evidence="4" id="KW-0804">Transcription</keyword>
<evidence type="ECO:0000313" key="6">
    <source>
        <dbReference type="EMBL" id="MBV7265525.1"/>
    </source>
</evidence>
<dbReference type="InterPro" id="IPR058163">
    <property type="entry name" value="LysR-type_TF_proteobact-type"/>
</dbReference>
<reference evidence="6 7" key="1">
    <citation type="submission" date="2021-04" db="EMBL/GenBank/DDBJ databases">
        <authorList>
            <person name="Pira H."/>
            <person name="Risdian C."/>
            <person name="Wink J."/>
        </authorList>
    </citation>
    <scope>NUCLEOTIDE SEQUENCE [LARGE SCALE GENOMIC DNA]</scope>
    <source>
        <strain evidence="6 7">WH131</strain>
    </source>
</reference>
<dbReference type="PANTHER" id="PTHR30537">
    <property type="entry name" value="HTH-TYPE TRANSCRIPTIONAL REGULATOR"/>
    <property type="match status" value="1"/>
</dbReference>
<feature type="domain" description="HTH lysR-type" evidence="5">
    <location>
        <begin position="5"/>
        <end position="62"/>
    </location>
</feature>
<evidence type="ECO:0000256" key="2">
    <source>
        <dbReference type="ARBA" id="ARBA00023015"/>
    </source>
</evidence>
<evidence type="ECO:0000313" key="7">
    <source>
        <dbReference type="Proteomes" id="UP000699975"/>
    </source>
</evidence>
<keyword evidence="3" id="KW-0238">DNA-binding</keyword>
<keyword evidence="2" id="KW-0805">Transcription regulation</keyword>
<dbReference type="Pfam" id="PF00126">
    <property type="entry name" value="HTH_1"/>
    <property type="match status" value="1"/>
</dbReference>
<comment type="similarity">
    <text evidence="1">Belongs to the LysR transcriptional regulatory family.</text>
</comment>
<name>A0ABS6SKH7_9SPHN</name>
<dbReference type="InterPro" id="IPR005119">
    <property type="entry name" value="LysR_subst-bd"/>
</dbReference>
<dbReference type="CDD" id="cd08432">
    <property type="entry name" value="PBP2_GcdR_TrpI_HvrB_AmpR_like"/>
    <property type="match status" value="1"/>
</dbReference>
<evidence type="ECO:0000256" key="1">
    <source>
        <dbReference type="ARBA" id="ARBA00009437"/>
    </source>
</evidence>
<dbReference type="RefSeq" id="WP_218315972.1">
    <property type="nucleotide sequence ID" value="NZ_JAGSPB010000001.1"/>
</dbReference>
<protein>
    <submittedName>
        <fullName evidence="6">LysR family transcriptional regulator</fullName>
    </submittedName>
</protein>
<dbReference type="PANTHER" id="PTHR30537:SF74">
    <property type="entry name" value="HTH-TYPE TRANSCRIPTIONAL REGULATOR TRPI"/>
    <property type="match status" value="1"/>
</dbReference>
<sequence length="315" mass="33931">MRTLPPLTAIRAFEAAARHKNYTRAGEELGLTQAGVSYQIKNLEQRVGTLLFVRQGRSMELTLAGEALAPRIAQAFAAMESAFALLGENEDSVLSIACFQTFATNFLAPRLGAFQLANPGIAVRIGVSNRYVDLDAGEADLAIRLSREATPELESHFLMDLGIAPFASPQFVARHPELQRANAAIPDEHRISTGTAWWQLWDEAHCTVRGAGGAIQTRGLEFDSQILDAAAAMSGNGIAILAPALFASEAAAGRLQRIGTAIARPGGVFRLVYPGVRQHSPKVRAFRQWLIAEIKQHLGADPDGLLRQHPPSAPA</sequence>
<dbReference type="Proteomes" id="UP000699975">
    <property type="component" value="Unassembled WGS sequence"/>
</dbReference>
<evidence type="ECO:0000256" key="3">
    <source>
        <dbReference type="ARBA" id="ARBA00023125"/>
    </source>
</evidence>
<gene>
    <name evidence="6" type="ORF">KCG45_04990</name>
</gene>
<dbReference type="InterPro" id="IPR000847">
    <property type="entry name" value="LysR_HTH_N"/>
</dbReference>
<dbReference type="PROSITE" id="PS50931">
    <property type="entry name" value="HTH_LYSR"/>
    <property type="match status" value="1"/>
</dbReference>
<proteinExistence type="inferred from homology"/>
<accession>A0ABS6SKH7</accession>
<evidence type="ECO:0000256" key="4">
    <source>
        <dbReference type="ARBA" id="ARBA00023163"/>
    </source>
</evidence>
<dbReference type="EMBL" id="JAGSPB010000001">
    <property type="protein sequence ID" value="MBV7265525.1"/>
    <property type="molecule type" value="Genomic_DNA"/>
</dbReference>